<dbReference type="GO" id="GO:0004622">
    <property type="term" value="F:phosphatidylcholine lysophospholipase activity"/>
    <property type="evidence" value="ECO:0007669"/>
    <property type="project" value="TreeGrafter"/>
</dbReference>
<organism evidence="3 4">
    <name type="scientific">Frateuria aurantia (strain ATCC 33424 / DSM 6220 / KCTC 2777 / LMG 1558 / NBRC 3245 / NCIMB 13370)</name>
    <name type="common">Acetobacter aurantius</name>
    <dbReference type="NCBI Taxonomy" id="767434"/>
    <lineage>
        <taxon>Bacteria</taxon>
        <taxon>Pseudomonadati</taxon>
        <taxon>Pseudomonadota</taxon>
        <taxon>Gammaproteobacteria</taxon>
        <taxon>Lysobacterales</taxon>
        <taxon>Rhodanobacteraceae</taxon>
        <taxon>Frateuria</taxon>
    </lineage>
</organism>
<dbReference type="CDD" id="cd01822">
    <property type="entry name" value="Lysophospholipase_L1_like"/>
    <property type="match status" value="1"/>
</dbReference>
<dbReference type="EMBL" id="CP003350">
    <property type="protein sequence ID" value="AFC86677.1"/>
    <property type="molecule type" value="Genomic_DNA"/>
</dbReference>
<dbReference type="PANTHER" id="PTHR30383">
    <property type="entry name" value="THIOESTERASE 1/PROTEASE 1/LYSOPHOSPHOLIPASE L1"/>
    <property type="match status" value="1"/>
</dbReference>
<evidence type="ECO:0000259" key="2">
    <source>
        <dbReference type="Pfam" id="PF13472"/>
    </source>
</evidence>
<dbReference type="Proteomes" id="UP000005234">
    <property type="component" value="Chromosome"/>
</dbReference>
<feature type="chain" id="PRO_5003614958" evidence="1">
    <location>
        <begin position="19"/>
        <end position="213"/>
    </location>
</feature>
<dbReference type="InterPro" id="IPR051532">
    <property type="entry name" value="Ester_Hydrolysis_Enzymes"/>
</dbReference>
<dbReference type="OrthoDB" id="9786188at2"/>
<feature type="signal peptide" evidence="1">
    <location>
        <begin position="1"/>
        <end position="18"/>
    </location>
</feature>
<reference evidence="3" key="1">
    <citation type="submission" date="2012-02" db="EMBL/GenBank/DDBJ databases">
        <title>The complete genome of Frateuria aurantia DSM 6220.</title>
        <authorList>
            <consortium name="US DOE Joint Genome Institute (JGI-PGF)"/>
            <person name="Lucas S."/>
            <person name="Copeland A."/>
            <person name="Lapidus A."/>
            <person name="Glavina del Rio T."/>
            <person name="Dalin E."/>
            <person name="Tice H."/>
            <person name="Bruce D."/>
            <person name="Goodwin L."/>
            <person name="Pitluck S."/>
            <person name="Peters L."/>
            <person name="Ovchinnikova G."/>
            <person name="Teshima H."/>
            <person name="Kyrpides N."/>
            <person name="Mavromatis K."/>
            <person name="Ivanova N."/>
            <person name="Brettin T."/>
            <person name="Detter J.C."/>
            <person name="Han C."/>
            <person name="Larimer F."/>
            <person name="Land M."/>
            <person name="Hauser L."/>
            <person name="Markowitz V."/>
            <person name="Cheng J.-F."/>
            <person name="Hugenholtz P."/>
            <person name="Woyke T."/>
            <person name="Wu D."/>
            <person name="Brambilla E."/>
            <person name="Klenk H.-P."/>
            <person name="Eisen J.A."/>
        </authorList>
    </citation>
    <scope>NUCLEOTIDE SEQUENCE</scope>
    <source>
        <strain evidence="3">DSM 6220</strain>
    </source>
</reference>
<proteinExistence type="predicted"/>
<keyword evidence="4" id="KW-1185">Reference proteome</keyword>
<feature type="domain" description="SGNH hydrolase-type esterase" evidence="2">
    <location>
        <begin position="28"/>
        <end position="184"/>
    </location>
</feature>
<name>H8L5M3_FRAAD</name>
<dbReference type="Gene3D" id="3.40.50.1110">
    <property type="entry name" value="SGNH hydrolase"/>
    <property type="match status" value="1"/>
</dbReference>
<evidence type="ECO:0000313" key="4">
    <source>
        <dbReference type="Proteomes" id="UP000005234"/>
    </source>
</evidence>
<gene>
    <name evidence="3" type="ordered locus">Fraau_2309</name>
</gene>
<protein>
    <submittedName>
        <fullName evidence="3">Lysophospholipase L1-like esterase</fullName>
    </submittedName>
</protein>
<dbReference type="HOGENOM" id="CLU_051180_3_0_6"/>
<dbReference type="eggNOG" id="COG2755">
    <property type="taxonomic scope" value="Bacteria"/>
</dbReference>
<dbReference type="SUPFAM" id="SSF52266">
    <property type="entry name" value="SGNH hydrolase"/>
    <property type="match status" value="1"/>
</dbReference>
<dbReference type="STRING" id="767434.Fraau_2309"/>
<dbReference type="InterPro" id="IPR036514">
    <property type="entry name" value="SGNH_hydro_sf"/>
</dbReference>
<dbReference type="AlphaFoldDB" id="H8L5M3"/>
<sequence length="213" mass="22671">MRFFLCFLLAMGPGLVQAASAAPSTLLVVGDSLSAAHNIPEQAGWVALLGQRLSKMRPPWQVVNASISGETSLSGRARLPALLANRRPALVVIELGANDGLRGLPLPALKANLTAMVKAARGAGARVLLLGIELPVNYGPRYRDGLAQVYVQIAQAEHVALVPFMLDGVAQHLELMQADGLHPVADAEPRVLDHIWPRLQPLLQPAEAASHHP</sequence>
<keyword evidence="1" id="KW-0732">Signal</keyword>
<dbReference type="Pfam" id="PF13472">
    <property type="entry name" value="Lipase_GDSL_2"/>
    <property type="match status" value="1"/>
</dbReference>
<dbReference type="KEGG" id="fau:Fraau_2309"/>
<evidence type="ECO:0000256" key="1">
    <source>
        <dbReference type="SAM" id="SignalP"/>
    </source>
</evidence>
<accession>H8L5M3</accession>
<dbReference type="RefSeq" id="WP_014403680.1">
    <property type="nucleotide sequence ID" value="NC_017033.1"/>
</dbReference>
<dbReference type="InterPro" id="IPR013830">
    <property type="entry name" value="SGNH_hydro"/>
</dbReference>
<evidence type="ECO:0000313" key="3">
    <source>
        <dbReference type="EMBL" id="AFC86677.1"/>
    </source>
</evidence>
<dbReference type="PANTHER" id="PTHR30383:SF24">
    <property type="entry name" value="THIOESTERASE 1_PROTEASE 1_LYSOPHOSPHOLIPASE L1"/>
    <property type="match status" value="1"/>
</dbReference>